<dbReference type="Proteomes" id="UP000279833">
    <property type="component" value="Unassembled WGS sequence"/>
</dbReference>
<accession>A0A183K5H0</accession>
<evidence type="ECO:0000313" key="2">
    <source>
        <dbReference type="Proteomes" id="UP000279833"/>
    </source>
</evidence>
<reference evidence="1 2" key="2">
    <citation type="submission" date="2018-11" db="EMBL/GenBank/DDBJ databases">
        <authorList>
            <consortium name="Pathogen Informatics"/>
        </authorList>
    </citation>
    <scope>NUCLEOTIDE SEQUENCE [LARGE SCALE GENOMIC DNA]</scope>
    <source>
        <strain evidence="1">Dakar</strain>
        <strain evidence="2">Dakar, Senegal</strain>
    </source>
</reference>
<name>A0A183K5H0_9TREM</name>
<reference evidence="3" key="1">
    <citation type="submission" date="2016-06" db="UniProtKB">
        <authorList>
            <consortium name="WormBaseParasite"/>
        </authorList>
    </citation>
    <scope>IDENTIFICATION</scope>
</reference>
<evidence type="ECO:0000313" key="1">
    <source>
        <dbReference type="EMBL" id="VDP39051.1"/>
    </source>
</evidence>
<keyword evidence="2" id="KW-1185">Reference proteome</keyword>
<protein>
    <submittedName>
        <fullName evidence="1 3">Uncharacterized protein</fullName>
    </submittedName>
</protein>
<evidence type="ECO:0000313" key="3">
    <source>
        <dbReference type="WBParaSite" id="SCUD_0001024401-mRNA-1"/>
    </source>
</evidence>
<proteinExistence type="predicted"/>
<dbReference type="WBParaSite" id="SCUD_0001024401-mRNA-1">
    <property type="protein sequence ID" value="SCUD_0001024401-mRNA-1"/>
    <property type="gene ID" value="SCUD_0001024401"/>
</dbReference>
<gene>
    <name evidence="1" type="ORF">SCUD_LOCUS10244</name>
</gene>
<organism evidence="3">
    <name type="scientific">Schistosoma curassoni</name>
    <dbReference type="NCBI Taxonomy" id="6186"/>
    <lineage>
        <taxon>Eukaryota</taxon>
        <taxon>Metazoa</taxon>
        <taxon>Spiralia</taxon>
        <taxon>Lophotrochozoa</taxon>
        <taxon>Platyhelminthes</taxon>
        <taxon>Trematoda</taxon>
        <taxon>Digenea</taxon>
        <taxon>Strigeidida</taxon>
        <taxon>Schistosomatoidea</taxon>
        <taxon>Schistosomatidae</taxon>
        <taxon>Schistosoma</taxon>
    </lineage>
</organism>
<dbReference type="EMBL" id="UZAK01033670">
    <property type="protein sequence ID" value="VDP39051.1"/>
    <property type="molecule type" value="Genomic_DNA"/>
</dbReference>
<dbReference type="AlphaFoldDB" id="A0A183K5H0"/>
<sequence>MIHSSGYRFQIGNRSVIVTNHLLHHSRIAGYLHGLSKKIWIVKHMS</sequence>